<dbReference type="EMBL" id="JBBBZM010000091">
    <property type="protein sequence ID" value="KAL0634558.1"/>
    <property type="molecule type" value="Genomic_DNA"/>
</dbReference>
<evidence type="ECO:0000313" key="1">
    <source>
        <dbReference type="EMBL" id="KAL0634558.1"/>
    </source>
</evidence>
<organism evidence="1 2">
    <name type="scientific">Discina gigas</name>
    <dbReference type="NCBI Taxonomy" id="1032678"/>
    <lineage>
        <taxon>Eukaryota</taxon>
        <taxon>Fungi</taxon>
        <taxon>Dikarya</taxon>
        <taxon>Ascomycota</taxon>
        <taxon>Pezizomycotina</taxon>
        <taxon>Pezizomycetes</taxon>
        <taxon>Pezizales</taxon>
        <taxon>Discinaceae</taxon>
        <taxon>Discina</taxon>
    </lineage>
</organism>
<gene>
    <name evidence="1" type="ORF">Q9L58_006517</name>
</gene>
<keyword evidence="2" id="KW-1185">Reference proteome</keyword>
<protein>
    <submittedName>
        <fullName evidence="1">Uncharacterized protein</fullName>
    </submittedName>
</protein>
<evidence type="ECO:0000313" key="2">
    <source>
        <dbReference type="Proteomes" id="UP001447188"/>
    </source>
</evidence>
<accession>A0ABR3GF29</accession>
<dbReference type="Proteomes" id="UP001447188">
    <property type="component" value="Unassembled WGS sequence"/>
</dbReference>
<sequence>MLELARRDPESSDLGSFLDSLDNLLLNDLFDLRIRLPRRLTARDVMDSVLGSLLEFELGPGLKNLVEDGLGGVPSSV</sequence>
<comment type="caution">
    <text evidence="1">The sequence shown here is derived from an EMBL/GenBank/DDBJ whole genome shotgun (WGS) entry which is preliminary data.</text>
</comment>
<proteinExistence type="predicted"/>
<name>A0ABR3GF29_9PEZI</name>
<reference evidence="1 2" key="1">
    <citation type="submission" date="2024-02" db="EMBL/GenBank/DDBJ databases">
        <title>Discinaceae phylogenomics.</title>
        <authorList>
            <person name="Dirks A.C."/>
            <person name="James T.Y."/>
        </authorList>
    </citation>
    <scope>NUCLEOTIDE SEQUENCE [LARGE SCALE GENOMIC DNA]</scope>
    <source>
        <strain evidence="1 2">ACD0624</strain>
    </source>
</reference>